<evidence type="ECO:0000256" key="1">
    <source>
        <dbReference type="SAM" id="SignalP"/>
    </source>
</evidence>
<gene>
    <name evidence="2" type="ORF">E4K67_20340</name>
</gene>
<name>A0A4Z0QZS0_9FIRM</name>
<organism evidence="2 3">
    <name type="scientific">Desulfosporosinus fructosivorans</name>
    <dbReference type="NCBI Taxonomy" id="2018669"/>
    <lineage>
        <taxon>Bacteria</taxon>
        <taxon>Bacillati</taxon>
        <taxon>Bacillota</taxon>
        <taxon>Clostridia</taxon>
        <taxon>Eubacteriales</taxon>
        <taxon>Desulfitobacteriaceae</taxon>
        <taxon>Desulfosporosinus</taxon>
    </lineage>
</organism>
<dbReference type="PROSITE" id="PS51257">
    <property type="entry name" value="PROKAR_LIPOPROTEIN"/>
    <property type="match status" value="1"/>
</dbReference>
<evidence type="ECO:0008006" key="4">
    <source>
        <dbReference type="Google" id="ProtNLM"/>
    </source>
</evidence>
<evidence type="ECO:0000313" key="3">
    <source>
        <dbReference type="Proteomes" id="UP000298460"/>
    </source>
</evidence>
<dbReference type="Proteomes" id="UP000298460">
    <property type="component" value="Unassembled WGS sequence"/>
</dbReference>
<dbReference type="AlphaFoldDB" id="A0A4Z0QZS0"/>
<evidence type="ECO:0000313" key="2">
    <source>
        <dbReference type="EMBL" id="TGE36291.1"/>
    </source>
</evidence>
<sequence>MRKMIYLLLIFCLVLATTMGCNKESDPEFSKVVRQDIPKRVQNFIDTTSEENGVYLYSSNIDNDDYDYFFLNAINVNQGDRASFFTDVTFEIEEQEHTLKISFNEELTDDSNYTRKIDNMLIYKIKSSEKFDTIKVFKNGKAVPIDVVGV</sequence>
<dbReference type="EMBL" id="SPQQ01000008">
    <property type="protein sequence ID" value="TGE36291.1"/>
    <property type="molecule type" value="Genomic_DNA"/>
</dbReference>
<protein>
    <recommendedName>
        <fullName evidence="4">Lipoprotein</fullName>
    </recommendedName>
</protein>
<dbReference type="OrthoDB" id="1797155at2"/>
<comment type="caution">
    <text evidence="2">The sequence shown here is derived from an EMBL/GenBank/DDBJ whole genome shotgun (WGS) entry which is preliminary data.</text>
</comment>
<feature type="chain" id="PRO_5039236172" description="Lipoprotein" evidence="1">
    <location>
        <begin position="23"/>
        <end position="150"/>
    </location>
</feature>
<keyword evidence="3" id="KW-1185">Reference proteome</keyword>
<proteinExistence type="predicted"/>
<reference evidence="2 3" key="1">
    <citation type="submission" date="2019-03" db="EMBL/GenBank/DDBJ databases">
        <title>Draft Genome Sequence of Desulfosporosinus fructosivorans Strain 63.6F, Isolated from Marine Sediment in the Baltic Sea.</title>
        <authorList>
            <person name="Hausmann B."/>
            <person name="Vandieken V."/>
            <person name="Pjevac P."/>
            <person name="Schreck K."/>
            <person name="Herbold C.W."/>
            <person name="Loy A."/>
        </authorList>
    </citation>
    <scope>NUCLEOTIDE SEQUENCE [LARGE SCALE GENOMIC DNA]</scope>
    <source>
        <strain evidence="2 3">63.6F</strain>
    </source>
</reference>
<keyword evidence="1" id="KW-0732">Signal</keyword>
<accession>A0A4Z0QZS0</accession>
<feature type="signal peptide" evidence="1">
    <location>
        <begin position="1"/>
        <end position="22"/>
    </location>
</feature>